<organism evidence="2 3">
    <name type="scientific">Deinococcus radiodurans (strain ATCC 13939 / DSM 20539 / JCM 16871 / CCUG 27074 / LMG 4051 / NBRC 15346 / NCIMB 9279 / VKM B-1422 / R1)</name>
    <dbReference type="NCBI Taxonomy" id="243230"/>
    <lineage>
        <taxon>Bacteria</taxon>
        <taxon>Thermotogati</taxon>
        <taxon>Deinococcota</taxon>
        <taxon>Deinococci</taxon>
        <taxon>Deinococcales</taxon>
        <taxon>Deinococcaceae</taxon>
        <taxon>Deinococcus</taxon>
    </lineage>
</organism>
<dbReference type="RefSeq" id="WP_010888219.1">
    <property type="nucleotide sequence ID" value="NC_001263.1"/>
</dbReference>
<dbReference type="PATRIC" id="fig|243230.17.peg.1784"/>
<dbReference type="PROSITE" id="PS51819">
    <property type="entry name" value="VOC"/>
    <property type="match status" value="1"/>
</dbReference>
<feature type="domain" description="VOC" evidence="1">
    <location>
        <begin position="1"/>
        <end position="116"/>
    </location>
</feature>
<dbReference type="InParanoid" id="Q9RU16"/>
<keyword evidence="3" id="KW-1185">Reference proteome</keyword>
<dbReference type="AlphaFoldDB" id="Q9RU16"/>
<dbReference type="KEGG" id="dra:DR_1580"/>
<dbReference type="HOGENOM" id="CLU_2022943_0_0_0"/>
<reference evidence="2 3" key="1">
    <citation type="journal article" date="1999" name="Science">
        <title>Genome sequence of the radioresistant bacterium Deinococcus radiodurans R1.</title>
        <authorList>
            <person name="White O."/>
            <person name="Eisen J.A."/>
            <person name="Heidelberg J.F."/>
            <person name="Hickey E.K."/>
            <person name="Peterson J.D."/>
            <person name="Dodson R.J."/>
            <person name="Haft D.H."/>
            <person name="Gwinn M.L."/>
            <person name="Nelson W.C."/>
            <person name="Richardson D.L."/>
            <person name="Moffat K.S."/>
            <person name="Qin H."/>
            <person name="Jiang L."/>
            <person name="Pamphile W."/>
            <person name="Crosby M."/>
            <person name="Shen M."/>
            <person name="Vamathevan J.J."/>
            <person name="Lam P."/>
            <person name="McDonald L."/>
            <person name="Utterback T."/>
            <person name="Zalewski C."/>
            <person name="Makarova K.S."/>
            <person name="Aravind L."/>
            <person name="Daly M.J."/>
            <person name="Minton K.W."/>
            <person name="Fleischmann R.D."/>
            <person name="Ketchum K.A."/>
            <person name="Nelson K.E."/>
            <person name="Salzberg S."/>
            <person name="Smith H.O."/>
            <person name="Venter J.C."/>
            <person name="Fraser C.M."/>
        </authorList>
    </citation>
    <scope>NUCLEOTIDE SEQUENCE [LARGE SCALE GENOMIC DNA]</scope>
    <source>
        <strain evidence="3">ATCC 13939 / DSM 20539 / JCM 16871 / LMG 4051 / NBRC 15346 / NCIMB 9279 / R1 / VKM B-1422</strain>
    </source>
</reference>
<dbReference type="InterPro" id="IPR029068">
    <property type="entry name" value="Glyas_Bleomycin-R_OHBP_Dase"/>
</dbReference>
<evidence type="ECO:0000259" key="1">
    <source>
        <dbReference type="PROSITE" id="PS51819"/>
    </source>
</evidence>
<dbReference type="SUPFAM" id="SSF54593">
    <property type="entry name" value="Glyoxalase/Bleomycin resistance protein/Dihydroxybiphenyl dioxygenase"/>
    <property type="match status" value="1"/>
</dbReference>
<dbReference type="InterPro" id="IPR037523">
    <property type="entry name" value="VOC_core"/>
</dbReference>
<gene>
    <name evidence="2" type="ordered locus">DR_1580</name>
</gene>
<dbReference type="Proteomes" id="UP000002524">
    <property type="component" value="Chromosome 1"/>
</dbReference>
<dbReference type="InterPro" id="IPR004360">
    <property type="entry name" value="Glyas_Fos-R_dOase_dom"/>
</dbReference>
<evidence type="ECO:0000313" key="3">
    <source>
        <dbReference type="Proteomes" id="UP000002524"/>
    </source>
</evidence>
<dbReference type="GeneID" id="69517819"/>
<dbReference type="STRING" id="243230.DR_1580"/>
<protein>
    <recommendedName>
        <fullName evidence="1">VOC domain-containing protein</fullName>
    </recommendedName>
</protein>
<proteinExistence type="predicted"/>
<dbReference type="CDD" id="cd06587">
    <property type="entry name" value="VOC"/>
    <property type="match status" value="1"/>
</dbReference>
<accession>Q9RU16</accession>
<dbReference type="Gene3D" id="3.10.180.10">
    <property type="entry name" value="2,3-Dihydroxybiphenyl 1,2-Dioxygenase, domain 1"/>
    <property type="match status" value="1"/>
</dbReference>
<dbReference type="OrthoDB" id="73504at2"/>
<dbReference type="PIR" id="E75377">
    <property type="entry name" value="E75377"/>
</dbReference>
<dbReference type="EnsemblBacteria" id="AAF11150">
    <property type="protein sequence ID" value="AAF11150"/>
    <property type="gene ID" value="DR_1580"/>
</dbReference>
<name>Q9RU16_DEIRA</name>
<dbReference type="Pfam" id="PF00903">
    <property type="entry name" value="Glyoxalase"/>
    <property type="match status" value="1"/>
</dbReference>
<sequence length="122" mass="13683">MRPYILLYVTDVARSQAWYERLGFAPHRQGRHGTWAELLWTGSEGEGFLLYLHGNPEARPAGFALPGFEVTGPLEDVAARLAPLSCGETPAIVDEGFGRTLNLRDPDGYEWQLVEHEPELYV</sequence>
<evidence type="ECO:0000313" key="2">
    <source>
        <dbReference type="EMBL" id="AAF11150.1"/>
    </source>
</evidence>
<dbReference type="eggNOG" id="COG0346">
    <property type="taxonomic scope" value="Bacteria"/>
</dbReference>
<dbReference type="EMBL" id="AE000513">
    <property type="protein sequence ID" value="AAF11150.1"/>
    <property type="molecule type" value="Genomic_DNA"/>
</dbReference>
<dbReference type="PaxDb" id="243230-DR_1580"/>